<evidence type="ECO:0000256" key="2">
    <source>
        <dbReference type="ARBA" id="ARBA00004286"/>
    </source>
</evidence>
<evidence type="ECO:0000256" key="5">
    <source>
        <dbReference type="ARBA" id="ARBA00023254"/>
    </source>
</evidence>
<dbReference type="RefSeq" id="XP_001796604.1">
    <property type="nucleotide sequence ID" value="XM_001796552.1"/>
</dbReference>
<dbReference type="GeneID" id="5973483"/>
<protein>
    <recommendedName>
        <fullName evidence="7">HORMA domain-containing protein</fullName>
    </recommendedName>
</protein>
<dbReference type="Proteomes" id="UP000001055">
    <property type="component" value="Unassembled WGS sequence"/>
</dbReference>
<feature type="region of interest" description="Disordered" evidence="6">
    <location>
        <begin position="489"/>
        <end position="515"/>
    </location>
</feature>
<evidence type="ECO:0000313" key="8">
    <source>
        <dbReference type="EMBL" id="EAT86053.2"/>
    </source>
</evidence>
<dbReference type="VEuPathDB" id="FungiDB:JI435_062220"/>
<comment type="subcellular location">
    <subcellularLocation>
        <location evidence="2">Chromosome</location>
    </subcellularLocation>
    <subcellularLocation>
        <location evidence="1">Nucleus</location>
    </subcellularLocation>
</comment>
<dbReference type="PANTHER" id="PTHR48225:SF7">
    <property type="entry name" value="MEIOSIS-SPECIFIC PROTEIN HOP1"/>
    <property type="match status" value="1"/>
</dbReference>
<organism evidence="8 9">
    <name type="scientific">Phaeosphaeria nodorum (strain SN15 / ATCC MYA-4574 / FGSC 10173)</name>
    <name type="common">Glume blotch fungus</name>
    <name type="synonym">Parastagonospora nodorum</name>
    <dbReference type="NCBI Taxonomy" id="321614"/>
    <lineage>
        <taxon>Eukaryota</taxon>
        <taxon>Fungi</taxon>
        <taxon>Dikarya</taxon>
        <taxon>Ascomycota</taxon>
        <taxon>Pezizomycotina</taxon>
        <taxon>Dothideomycetes</taxon>
        <taxon>Pleosporomycetidae</taxon>
        <taxon>Pleosporales</taxon>
        <taxon>Pleosporineae</taxon>
        <taxon>Phaeosphaeriaceae</taxon>
        <taxon>Parastagonospora</taxon>
    </lineage>
</organism>
<evidence type="ECO:0000256" key="3">
    <source>
        <dbReference type="ARBA" id="ARBA00022454"/>
    </source>
</evidence>
<keyword evidence="4" id="KW-0539">Nucleus</keyword>
<dbReference type="InterPro" id="IPR036570">
    <property type="entry name" value="HORMA_dom_sf"/>
</dbReference>
<dbReference type="InterPro" id="IPR003511">
    <property type="entry name" value="HORMA_dom"/>
</dbReference>
<evidence type="ECO:0000313" key="9">
    <source>
        <dbReference type="Proteomes" id="UP000001055"/>
    </source>
</evidence>
<gene>
    <name evidence="8" type="ORF">SNOG_06222</name>
</gene>
<accession>Q0UPU2</accession>
<feature type="domain" description="HORMA" evidence="7">
    <location>
        <begin position="79"/>
        <end position="293"/>
    </location>
</feature>
<dbReference type="InterPro" id="IPR051294">
    <property type="entry name" value="HORMA_MeioticProgression"/>
</dbReference>
<dbReference type="STRING" id="321614.Q0UPU2"/>
<evidence type="ECO:0000256" key="4">
    <source>
        <dbReference type="ARBA" id="ARBA00023242"/>
    </source>
</evidence>
<dbReference type="GO" id="GO:0005694">
    <property type="term" value="C:chromosome"/>
    <property type="evidence" value="ECO:0007669"/>
    <property type="project" value="UniProtKB-SubCell"/>
</dbReference>
<dbReference type="EMBL" id="CH445333">
    <property type="protein sequence ID" value="EAT86053.2"/>
    <property type="molecule type" value="Genomic_DNA"/>
</dbReference>
<keyword evidence="3" id="KW-0158">Chromosome</keyword>
<sequence>MPPKSKLPKQAARDSKRRTRLSQASTEAAPVKDATVRDTSAQAATVQTAAAAGSTTTMLQVLQTQGPETTATAQTVTVSTSTMIVQTLTQACASSLAKLRHMFEDDNYEAAYVEFAKPSDKQSLADSDASQTQLKKLQYETLKRDAIKRGYLKTLRFAIVEHSADPSERVEEWALSFQYSKTDSGNGPFVSDMSLQENIHGKSISINQAKRNLGRFISDLAHVCTACLPELPPLVKMFVELDFNETKPPEYCPPGFSNYEAGATRFADSEEWECRTTAVTRMHAGHHHVELGLTYLAPKTEDELDAVPMGMPYTKHRPSTEASEAAHAKTAALSSSGTSSAQRVAAALPTNVQPPDTDKQVPKRSVPVRNEKPQSQQFPIQKSSSKTFVPGTSFPDDSVKTLAIPSSSDMEMKKKVTSMHGYDGKAQLGKAIDNGVIENVGRNNTAIRLEATVKAKTTINEIYFDPTLGITAHLEGLDPMFADIPTPGTPVPKTRKRPHEDCNHTDGPQKKTYNGSVVSHAILGGDFATPKAKR</sequence>
<dbReference type="PANTHER" id="PTHR48225">
    <property type="entry name" value="HORMA DOMAIN-CONTAINING PROTEIN 1"/>
    <property type="match status" value="1"/>
</dbReference>
<dbReference type="InParanoid" id="Q0UPU2"/>
<dbReference type="Pfam" id="PF02301">
    <property type="entry name" value="HORMA"/>
    <property type="match status" value="1"/>
</dbReference>
<dbReference type="GO" id="GO:0051321">
    <property type="term" value="P:meiotic cell cycle"/>
    <property type="evidence" value="ECO:0007669"/>
    <property type="project" value="UniProtKB-KW"/>
</dbReference>
<keyword evidence="5" id="KW-0469">Meiosis</keyword>
<feature type="compositionally biased region" description="Basic and acidic residues" evidence="6">
    <location>
        <begin position="498"/>
        <end position="509"/>
    </location>
</feature>
<feature type="region of interest" description="Disordered" evidence="6">
    <location>
        <begin position="315"/>
        <end position="392"/>
    </location>
</feature>
<dbReference type="GO" id="GO:0005634">
    <property type="term" value="C:nucleus"/>
    <property type="evidence" value="ECO:0007669"/>
    <property type="project" value="UniProtKB-SubCell"/>
</dbReference>
<proteinExistence type="predicted"/>
<feature type="region of interest" description="Disordered" evidence="6">
    <location>
        <begin position="1"/>
        <end position="36"/>
    </location>
</feature>
<dbReference type="AlphaFoldDB" id="Q0UPU2"/>
<dbReference type="PROSITE" id="PS50815">
    <property type="entry name" value="HORMA"/>
    <property type="match status" value="1"/>
</dbReference>
<evidence type="ECO:0000256" key="1">
    <source>
        <dbReference type="ARBA" id="ARBA00004123"/>
    </source>
</evidence>
<feature type="compositionally biased region" description="Polar residues" evidence="6">
    <location>
        <begin position="373"/>
        <end position="387"/>
    </location>
</feature>
<dbReference type="KEGG" id="pno:SNOG_06222"/>
<dbReference type="Gene3D" id="3.30.900.10">
    <property type="entry name" value="HORMA domain"/>
    <property type="match status" value="1"/>
</dbReference>
<reference evidence="9" key="1">
    <citation type="journal article" date="2007" name="Plant Cell">
        <title>Dothideomycete-plant interactions illuminated by genome sequencing and EST analysis of the wheat pathogen Stagonospora nodorum.</title>
        <authorList>
            <person name="Hane J.K."/>
            <person name="Lowe R.G."/>
            <person name="Solomon P.S."/>
            <person name="Tan K.C."/>
            <person name="Schoch C.L."/>
            <person name="Spatafora J.W."/>
            <person name="Crous P.W."/>
            <person name="Kodira C."/>
            <person name="Birren B.W."/>
            <person name="Galagan J.E."/>
            <person name="Torriani S.F."/>
            <person name="McDonald B.A."/>
            <person name="Oliver R.P."/>
        </authorList>
    </citation>
    <scope>NUCLEOTIDE SEQUENCE [LARGE SCALE GENOMIC DNA]</scope>
    <source>
        <strain evidence="9">SN15 / ATCC MYA-4574 / FGSC 10173</strain>
    </source>
</reference>
<name>Q0UPU2_PHANO</name>
<evidence type="ECO:0000259" key="7">
    <source>
        <dbReference type="PROSITE" id="PS50815"/>
    </source>
</evidence>
<feature type="compositionally biased region" description="Low complexity" evidence="6">
    <location>
        <begin position="320"/>
        <end position="341"/>
    </location>
</feature>
<evidence type="ECO:0000256" key="6">
    <source>
        <dbReference type="SAM" id="MobiDB-lite"/>
    </source>
</evidence>